<proteinExistence type="inferred from homology"/>
<evidence type="ECO:0008006" key="4">
    <source>
        <dbReference type="Google" id="ProtNLM"/>
    </source>
</evidence>
<dbReference type="PANTHER" id="PTHR46525:SF2">
    <property type="entry name" value="EMB|CAB72159.1"/>
    <property type="match status" value="1"/>
</dbReference>
<evidence type="ECO:0000313" key="3">
    <source>
        <dbReference type="Proteomes" id="UP000077755"/>
    </source>
</evidence>
<name>A0AAF0X5Q9_DAUCS</name>
<organism evidence="2 3">
    <name type="scientific">Daucus carota subsp. sativus</name>
    <name type="common">Carrot</name>
    <dbReference type="NCBI Taxonomy" id="79200"/>
    <lineage>
        <taxon>Eukaryota</taxon>
        <taxon>Viridiplantae</taxon>
        <taxon>Streptophyta</taxon>
        <taxon>Embryophyta</taxon>
        <taxon>Tracheophyta</taxon>
        <taxon>Spermatophyta</taxon>
        <taxon>Magnoliopsida</taxon>
        <taxon>eudicotyledons</taxon>
        <taxon>Gunneridae</taxon>
        <taxon>Pentapetalae</taxon>
        <taxon>asterids</taxon>
        <taxon>campanulids</taxon>
        <taxon>Apiales</taxon>
        <taxon>Apiaceae</taxon>
        <taxon>Apioideae</taxon>
        <taxon>Scandiceae</taxon>
        <taxon>Daucinae</taxon>
        <taxon>Daucus</taxon>
        <taxon>Daucus sect. Daucus</taxon>
    </lineage>
</organism>
<reference evidence="2" key="2">
    <citation type="submission" date="2022-03" db="EMBL/GenBank/DDBJ databases">
        <title>Draft title - Genomic analysis of global carrot germplasm unveils the trajectory of domestication and the origin of high carotenoid orange carrot.</title>
        <authorList>
            <person name="Iorizzo M."/>
            <person name="Ellison S."/>
            <person name="Senalik D."/>
            <person name="Macko-Podgorni A."/>
            <person name="Grzebelus D."/>
            <person name="Bostan H."/>
            <person name="Rolling W."/>
            <person name="Curaba J."/>
            <person name="Simon P."/>
        </authorList>
    </citation>
    <scope>NUCLEOTIDE SEQUENCE</scope>
    <source>
        <tissue evidence="2">Leaf</tissue>
    </source>
</reference>
<dbReference type="EMBL" id="CP093347">
    <property type="protein sequence ID" value="WOH00927.1"/>
    <property type="molecule type" value="Genomic_DNA"/>
</dbReference>
<dbReference type="PANTHER" id="PTHR46525">
    <property type="entry name" value="EMB|CAB72159.1"/>
    <property type="match status" value="1"/>
</dbReference>
<dbReference type="GO" id="GO:0010150">
    <property type="term" value="P:leaf senescence"/>
    <property type="evidence" value="ECO:0007669"/>
    <property type="project" value="UniProtKB-ARBA"/>
</dbReference>
<dbReference type="InterPro" id="IPR007608">
    <property type="entry name" value="Senescence_reg_S40"/>
</dbReference>
<gene>
    <name evidence="2" type="ORF">DCAR_0520303</name>
</gene>
<evidence type="ECO:0000256" key="1">
    <source>
        <dbReference type="ARBA" id="ARBA00034773"/>
    </source>
</evidence>
<accession>A0AAF0X5Q9</accession>
<keyword evidence="3" id="KW-1185">Reference proteome</keyword>
<sequence length="145" mass="16773">MATKKNYLYFGSEKMISPVSDDFEFDESDVWNSAHVEPKRPFFGAKKFMTRNDHAGDHRGDVTSTSVPVNVMDWSKVLRGEYKNRMGEIEEDENENEDERVPPHEYLARTRAASCSVHEGIGRTLKGRDMRMVRNAVWKHTGFED</sequence>
<comment type="similarity">
    <text evidence="1">Belongs to the senescence regulator S40 family.</text>
</comment>
<dbReference type="KEGG" id="dcr:108222158"/>
<dbReference type="Pfam" id="PF04520">
    <property type="entry name" value="Senescence_reg"/>
    <property type="match status" value="1"/>
</dbReference>
<evidence type="ECO:0000313" key="2">
    <source>
        <dbReference type="EMBL" id="WOH00927.1"/>
    </source>
</evidence>
<dbReference type="AlphaFoldDB" id="A0AAF0X5Q9"/>
<protein>
    <recommendedName>
        <fullName evidence="4">Senescence regulator S40</fullName>
    </recommendedName>
</protein>
<dbReference type="Proteomes" id="UP000077755">
    <property type="component" value="Chromosome 5"/>
</dbReference>
<reference evidence="2" key="1">
    <citation type="journal article" date="2016" name="Nat. Genet.">
        <title>A high-quality carrot genome assembly provides new insights into carotenoid accumulation and asterid genome evolution.</title>
        <authorList>
            <person name="Iorizzo M."/>
            <person name="Ellison S."/>
            <person name="Senalik D."/>
            <person name="Zeng P."/>
            <person name="Satapoomin P."/>
            <person name="Huang J."/>
            <person name="Bowman M."/>
            <person name="Iovene M."/>
            <person name="Sanseverino W."/>
            <person name="Cavagnaro P."/>
            <person name="Yildiz M."/>
            <person name="Macko-Podgorni A."/>
            <person name="Moranska E."/>
            <person name="Grzebelus E."/>
            <person name="Grzebelus D."/>
            <person name="Ashrafi H."/>
            <person name="Zheng Z."/>
            <person name="Cheng S."/>
            <person name="Spooner D."/>
            <person name="Van Deynze A."/>
            <person name="Simon P."/>
        </authorList>
    </citation>
    <scope>NUCLEOTIDE SEQUENCE</scope>
    <source>
        <tissue evidence="2">Leaf</tissue>
    </source>
</reference>